<name>A0A8J4YKN6_CHIOP</name>
<reference evidence="1" key="1">
    <citation type="submission" date="2020-07" db="EMBL/GenBank/DDBJ databases">
        <title>The High-quality genome of the commercially important snow crab, Chionoecetes opilio.</title>
        <authorList>
            <person name="Jeong J.-H."/>
            <person name="Ryu S."/>
        </authorList>
    </citation>
    <scope>NUCLEOTIDE SEQUENCE</scope>
    <source>
        <strain evidence="1">MADBK_172401_WGS</strain>
        <tissue evidence="1">Digestive gland</tissue>
    </source>
</reference>
<gene>
    <name evidence="1" type="ORF">GWK47_039079</name>
</gene>
<keyword evidence="2" id="KW-1185">Reference proteome</keyword>
<evidence type="ECO:0000313" key="1">
    <source>
        <dbReference type="EMBL" id="KAG0725199.1"/>
    </source>
</evidence>
<dbReference type="Proteomes" id="UP000770661">
    <property type="component" value="Unassembled WGS sequence"/>
</dbReference>
<protein>
    <submittedName>
        <fullName evidence="1">Uncharacterized protein</fullName>
    </submittedName>
</protein>
<organism evidence="1 2">
    <name type="scientific">Chionoecetes opilio</name>
    <name type="common">Atlantic snow crab</name>
    <name type="synonym">Cancer opilio</name>
    <dbReference type="NCBI Taxonomy" id="41210"/>
    <lineage>
        <taxon>Eukaryota</taxon>
        <taxon>Metazoa</taxon>
        <taxon>Ecdysozoa</taxon>
        <taxon>Arthropoda</taxon>
        <taxon>Crustacea</taxon>
        <taxon>Multicrustacea</taxon>
        <taxon>Malacostraca</taxon>
        <taxon>Eumalacostraca</taxon>
        <taxon>Eucarida</taxon>
        <taxon>Decapoda</taxon>
        <taxon>Pleocyemata</taxon>
        <taxon>Brachyura</taxon>
        <taxon>Eubrachyura</taxon>
        <taxon>Majoidea</taxon>
        <taxon>Majidae</taxon>
        <taxon>Chionoecetes</taxon>
    </lineage>
</organism>
<sequence length="143" mass="16569">MFSQFFNFLPCEQAFSCLTVLKTIKKTSFVCREELRCVCQKNLAKNFKIPKRNKPKCHTEENMTHFDIRKRADRPNKTVRVNTTKAVSIYKGLRLRFMTSRTESVEATEMTKSSLLLTRIADSATDVTSISLSQAQAFTYRRL</sequence>
<proteinExistence type="predicted"/>
<evidence type="ECO:0000313" key="2">
    <source>
        <dbReference type="Proteomes" id="UP000770661"/>
    </source>
</evidence>
<dbReference type="AlphaFoldDB" id="A0A8J4YKN6"/>
<comment type="caution">
    <text evidence="1">The sequence shown here is derived from an EMBL/GenBank/DDBJ whole genome shotgun (WGS) entry which is preliminary data.</text>
</comment>
<accession>A0A8J4YKN6</accession>
<dbReference type="EMBL" id="JACEEZ010005912">
    <property type="protein sequence ID" value="KAG0725199.1"/>
    <property type="molecule type" value="Genomic_DNA"/>
</dbReference>